<evidence type="ECO:0000256" key="1">
    <source>
        <dbReference type="ARBA" id="ARBA00007992"/>
    </source>
</evidence>
<dbReference type="PANTHER" id="PTHR13789">
    <property type="entry name" value="MONOOXYGENASE"/>
    <property type="match status" value="1"/>
</dbReference>
<dbReference type="Gene3D" id="3.40.50.1820">
    <property type="entry name" value="alpha/beta hydrolase"/>
    <property type="match status" value="1"/>
</dbReference>
<sequence>GIARKGFAGGRTRPLESDVLLEHDVELVMRDGAKLCCDIYRAAVSDEKIPCLIMWSPYEKRCSSINTLPLRLGALVPAPPTRADGRNCPKWGLDLDKLGSPEANWYHELGADGNTHFKIPIFAKKEFDAPWLLNHRVDLHNELKRLATTEDGPGSPATIRTAAKVVRVDCEEGVVELQDGEVIKAADGIHSVARTAVLGDQLIAKRSGHSAYRALIPADIVTANPRIAHIVAGDAQGTGLTTYMGPDRRLVAYPCRRSQYLNIVAIVPDSEAEGSTEQWQVPGRPEQLLESFSAFCEDAKDILRNISSCALWQLHEQDPLETWTKGKVILIGDAAHAMLPPMPIPNPANTTHDTPELDCIDFSGKTVYGDFRDDIVRDGFAVVKNALSPERAQHYVQEIHQWLEDFGLVYKRDDPSTVKEECLPIIHQKGLLQAYGIPHERFTWGVRCEPGVIGVFEKLFNTEDLLVSFDIVNVSLARVSPHGLLP</sequence>
<feature type="non-terminal residue" evidence="7">
    <location>
        <position position="1"/>
    </location>
</feature>
<dbReference type="SUPFAM" id="SSF54373">
    <property type="entry name" value="FAD-linked reductases, C-terminal domain"/>
    <property type="match status" value="1"/>
</dbReference>
<evidence type="ECO:0000256" key="4">
    <source>
        <dbReference type="ARBA" id="ARBA00023002"/>
    </source>
</evidence>
<dbReference type="SUPFAM" id="SSF51197">
    <property type="entry name" value="Clavaminate synthase-like"/>
    <property type="match status" value="1"/>
</dbReference>
<feature type="domain" description="FAD-binding" evidence="6">
    <location>
        <begin position="185"/>
        <end position="340"/>
    </location>
</feature>
<keyword evidence="8" id="KW-1185">Reference proteome</keyword>
<evidence type="ECO:0000256" key="3">
    <source>
        <dbReference type="ARBA" id="ARBA00022827"/>
    </source>
</evidence>
<dbReference type="Gene3D" id="3.50.50.60">
    <property type="entry name" value="FAD/NAD(P)-binding domain"/>
    <property type="match status" value="1"/>
</dbReference>
<dbReference type="PANTHER" id="PTHR13789:SF314">
    <property type="entry name" value="FAD-BINDING DOMAIN-CONTAINING PROTEIN"/>
    <property type="match status" value="1"/>
</dbReference>
<gene>
    <name evidence="7" type="primary">FGENESH: predicted gene_2.48</name>
    <name evidence="7" type="ORF">BN2166_0008790</name>
</gene>
<protein>
    <submittedName>
        <fullName evidence="7">FGENESH: predicted gene_2.48 protein</fullName>
    </submittedName>
</protein>
<dbReference type="EMBL" id="CWKI01000002">
    <property type="protein sequence ID" value="CTR05018.1"/>
    <property type="molecule type" value="Genomic_DNA"/>
</dbReference>
<dbReference type="SUPFAM" id="SSF53474">
    <property type="entry name" value="alpha/beta-Hydrolases"/>
    <property type="match status" value="1"/>
</dbReference>
<dbReference type="Pfam" id="PF01494">
    <property type="entry name" value="FAD_binding_3"/>
    <property type="match status" value="1"/>
</dbReference>
<proteinExistence type="inferred from homology"/>
<name>A0A0K3C833_RHOTO</name>
<evidence type="ECO:0000256" key="2">
    <source>
        <dbReference type="ARBA" id="ARBA00022630"/>
    </source>
</evidence>
<evidence type="ECO:0000259" key="6">
    <source>
        <dbReference type="Pfam" id="PF01494"/>
    </source>
</evidence>
<keyword evidence="5" id="KW-0503">Monooxygenase</keyword>
<reference evidence="7 8" key="1">
    <citation type="submission" date="2015-07" db="EMBL/GenBank/DDBJ databases">
        <authorList>
            <person name="Cajimat M.N.B."/>
            <person name="Milazzo M.L."/>
            <person name="Fulhorst C.F."/>
        </authorList>
    </citation>
    <scope>NUCLEOTIDE SEQUENCE [LARGE SCALE GENOMIC DNA]</scope>
    <source>
        <strain evidence="7">Single colony</strain>
    </source>
</reference>
<dbReference type="InterPro" id="IPR002938">
    <property type="entry name" value="FAD-bd"/>
</dbReference>
<keyword evidence="2" id="KW-0285">Flavoprotein</keyword>
<organism evidence="7 8">
    <name type="scientific">Rhodotorula toruloides</name>
    <name type="common">Yeast</name>
    <name type="synonym">Rhodosporidium toruloides</name>
    <dbReference type="NCBI Taxonomy" id="5286"/>
    <lineage>
        <taxon>Eukaryota</taxon>
        <taxon>Fungi</taxon>
        <taxon>Dikarya</taxon>
        <taxon>Basidiomycota</taxon>
        <taxon>Pucciniomycotina</taxon>
        <taxon>Microbotryomycetes</taxon>
        <taxon>Sporidiobolales</taxon>
        <taxon>Sporidiobolaceae</taxon>
        <taxon>Rhodotorula</taxon>
    </lineage>
</organism>
<accession>A0A0K3C833</accession>
<comment type="similarity">
    <text evidence="1">Belongs to the paxM FAD-dependent monooxygenase family.</text>
</comment>
<dbReference type="InterPro" id="IPR036188">
    <property type="entry name" value="FAD/NAD-bd_sf"/>
</dbReference>
<evidence type="ECO:0000313" key="8">
    <source>
        <dbReference type="Proteomes" id="UP000199069"/>
    </source>
</evidence>
<keyword evidence="3" id="KW-0274">FAD</keyword>
<dbReference type="AlphaFoldDB" id="A0A0K3C833"/>
<dbReference type="GO" id="GO:0071949">
    <property type="term" value="F:FAD binding"/>
    <property type="evidence" value="ECO:0007669"/>
    <property type="project" value="InterPro"/>
</dbReference>
<dbReference type="InterPro" id="IPR029058">
    <property type="entry name" value="AB_hydrolase_fold"/>
</dbReference>
<dbReference type="SUPFAM" id="SSF51905">
    <property type="entry name" value="FAD/NAD(P)-binding domain"/>
    <property type="match status" value="1"/>
</dbReference>
<evidence type="ECO:0000313" key="7">
    <source>
        <dbReference type="EMBL" id="CTR05018.1"/>
    </source>
</evidence>
<dbReference type="InterPro" id="IPR050493">
    <property type="entry name" value="FAD-dep_Monooxygenase_BioMet"/>
</dbReference>
<keyword evidence="4" id="KW-0560">Oxidoreductase</keyword>
<dbReference type="Proteomes" id="UP000199069">
    <property type="component" value="Unassembled WGS sequence"/>
</dbReference>
<evidence type="ECO:0000256" key="5">
    <source>
        <dbReference type="ARBA" id="ARBA00023033"/>
    </source>
</evidence>
<dbReference type="GO" id="GO:0004497">
    <property type="term" value="F:monooxygenase activity"/>
    <property type="evidence" value="ECO:0007669"/>
    <property type="project" value="UniProtKB-KW"/>
</dbReference>
<dbReference type="STRING" id="5286.A0A0K3C833"/>